<dbReference type="SUPFAM" id="SSF53067">
    <property type="entry name" value="Actin-like ATPase domain"/>
    <property type="match status" value="1"/>
</dbReference>
<feature type="domain" description="HTH marR-type" evidence="2">
    <location>
        <begin position="15"/>
        <end position="60"/>
    </location>
</feature>
<dbReference type="CDD" id="cd23763">
    <property type="entry name" value="ASKHA_ATPase_ROK"/>
    <property type="match status" value="1"/>
</dbReference>
<dbReference type="CDD" id="cd00090">
    <property type="entry name" value="HTH_ARSR"/>
    <property type="match status" value="1"/>
</dbReference>
<dbReference type="PANTHER" id="PTHR18964">
    <property type="entry name" value="ROK (REPRESSOR, ORF, KINASE) FAMILY"/>
    <property type="match status" value="1"/>
</dbReference>
<organism evidence="3 4">
    <name type="scientific">Spirochaeta lutea</name>
    <dbReference type="NCBI Taxonomy" id="1480694"/>
    <lineage>
        <taxon>Bacteria</taxon>
        <taxon>Pseudomonadati</taxon>
        <taxon>Spirochaetota</taxon>
        <taxon>Spirochaetia</taxon>
        <taxon>Spirochaetales</taxon>
        <taxon>Spirochaetaceae</taxon>
        <taxon>Spirochaeta</taxon>
    </lineage>
</organism>
<dbReference type="AlphaFoldDB" id="A0A098R1P6"/>
<evidence type="ECO:0000313" key="4">
    <source>
        <dbReference type="Proteomes" id="UP000029692"/>
    </source>
</evidence>
<dbReference type="InterPro" id="IPR036390">
    <property type="entry name" value="WH_DNA-bd_sf"/>
</dbReference>
<keyword evidence="4" id="KW-1185">Reference proteome</keyword>
<dbReference type="InterPro" id="IPR011991">
    <property type="entry name" value="ArsR-like_HTH"/>
</dbReference>
<dbReference type="STRING" id="1480694.DC28_02815"/>
<dbReference type="Gene3D" id="3.30.420.40">
    <property type="match status" value="2"/>
</dbReference>
<comment type="caution">
    <text evidence="3">The sequence shown here is derived from an EMBL/GenBank/DDBJ whole genome shotgun (WGS) entry which is preliminary data.</text>
</comment>
<evidence type="ECO:0000256" key="1">
    <source>
        <dbReference type="ARBA" id="ARBA00006479"/>
    </source>
</evidence>
<evidence type="ECO:0000259" key="2">
    <source>
        <dbReference type="Pfam" id="PF12802"/>
    </source>
</evidence>
<dbReference type="eggNOG" id="COG1940">
    <property type="taxonomic scope" value="Bacteria"/>
</dbReference>
<dbReference type="GO" id="GO:0003700">
    <property type="term" value="F:DNA-binding transcription factor activity"/>
    <property type="evidence" value="ECO:0007669"/>
    <property type="project" value="InterPro"/>
</dbReference>
<dbReference type="Gene3D" id="1.10.10.10">
    <property type="entry name" value="Winged helix-like DNA-binding domain superfamily/Winged helix DNA-binding domain"/>
    <property type="match status" value="1"/>
</dbReference>
<comment type="similarity">
    <text evidence="1">Belongs to the ROK (NagC/XylR) family.</text>
</comment>
<dbReference type="Proteomes" id="UP000029692">
    <property type="component" value="Unassembled WGS sequence"/>
</dbReference>
<dbReference type="OrthoDB" id="369851at2"/>
<reference evidence="3 4" key="1">
    <citation type="submission" date="2014-05" db="EMBL/GenBank/DDBJ databases">
        <title>De novo Genome Sequence of Spirocheata sp.</title>
        <authorList>
            <person name="Shivani Y."/>
            <person name="Subhash Y."/>
            <person name="Tushar L."/>
            <person name="Sasikala C."/>
            <person name="Ramana C.V."/>
        </authorList>
    </citation>
    <scope>NUCLEOTIDE SEQUENCE [LARGE SCALE GENOMIC DNA]</scope>
    <source>
        <strain evidence="3 4">JC230</strain>
    </source>
</reference>
<dbReference type="SUPFAM" id="SSF46785">
    <property type="entry name" value="Winged helix' DNA-binding domain"/>
    <property type="match status" value="1"/>
</dbReference>
<protein>
    <recommendedName>
        <fullName evidence="2">HTH marR-type domain-containing protein</fullName>
    </recommendedName>
</protein>
<dbReference type="InterPro" id="IPR000835">
    <property type="entry name" value="HTH_MarR-typ"/>
</dbReference>
<dbReference type="PANTHER" id="PTHR18964:SF149">
    <property type="entry name" value="BIFUNCTIONAL UDP-N-ACETYLGLUCOSAMINE 2-EPIMERASE_N-ACETYLMANNOSAMINE KINASE"/>
    <property type="match status" value="1"/>
</dbReference>
<gene>
    <name evidence="3" type="ORF">DC28_02815</name>
</gene>
<proteinExistence type="inferred from homology"/>
<dbReference type="InterPro" id="IPR036388">
    <property type="entry name" value="WH-like_DNA-bd_sf"/>
</dbReference>
<evidence type="ECO:0000313" key="3">
    <source>
        <dbReference type="EMBL" id="KGE73598.1"/>
    </source>
</evidence>
<dbReference type="Pfam" id="PF12802">
    <property type="entry name" value="MarR_2"/>
    <property type="match status" value="1"/>
</dbReference>
<dbReference type="Pfam" id="PF00480">
    <property type="entry name" value="ROK"/>
    <property type="match status" value="1"/>
</dbReference>
<dbReference type="RefSeq" id="WP_037545512.1">
    <property type="nucleotide sequence ID" value="NZ_JNUP01000023.1"/>
</dbReference>
<dbReference type="InterPro" id="IPR000600">
    <property type="entry name" value="ROK"/>
</dbReference>
<dbReference type="EMBL" id="JNUP01000023">
    <property type="protein sequence ID" value="KGE73598.1"/>
    <property type="molecule type" value="Genomic_DNA"/>
</dbReference>
<name>A0A098R1P6_9SPIO</name>
<accession>A0A098R1P6</accession>
<dbReference type="InterPro" id="IPR043129">
    <property type="entry name" value="ATPase_NBD"/>
</dbReference>
<sequence>MQATNQTFQKMYNRALVLRHVRRNERISRVDLSRALGLKKSSISNIVAELLEAGIISEREQGESSASGGRKPIFLEVNRQFCGFLGIEVQPNRYNAVFLDLAGRVLFQREGKVSTYRDGFEPSLEKIYEELAPLAEQTGLPVAGICLGVPGYVHPADGTILYSIPHGLENWRVSPRAQPWDVPVYVENDANCCAWGELMVHPNSGAVDFLSVLMEFQEENPRLQQDIGISTGFGVVINGSLYYGQAFNSGEFKSALWTRNNKSQVGIPDEQLLGIRENQDILDDYLTELLMNLSPIVSVMSPQRVVLCGDGRNLLPRISYLLESRLSDRFIGLAAQRGLFQPSIHAQHNVAIGAAGRLLETLFDQPRIGRSRYEMGVDWEYVLDRFSVPGSELV</sequence>